<proteinExistence type="predicted"/>
<organism evidence="2 3">
    <name type="scientific">Neocallimastix californiae</name>
    <dbReference type="NCBI Taxonomy" id="1754190"/>
    <lineage>
        <taxon>Eukaryota</taxon>
        <taxon>Fungi</taxon>
        <taxon>Fungi incertae sedis</taxon>
        <taxon>Chytridiomycota</taxon>
        <taxon>Chytridiomycota incertae sedis</taxon>
        <taxon>Neocallimastigomycetes</taxon>
        <taxon>Neocallimastigales</taxon>
        <taxon>Neocallimastigaceae</taxon>
        <taxon>Neocallimastix</taxon>
    </lineage>
</organism>
<feature type="transmembrane region" description="Helical" evidence="1">
    <location>
        <begin position="6"/>
        <end position="25"/>
    </location>
</feature>
<keyword evidence="1" id="KW-1133">Transmembrane helix</keyword>
<name>A0A1Y1ZLQ7_9FUNG</name>
<evidence type="ECO:0000256" key="1">
    <source>
        <dbReference type="SAM" id="Phobius"/>
    </source>
</evidence>
<protein>
    <submittedName>
        <fullName evidence="2">Uncharacterized protein</fullName>
    </submittedName>
</protein>
<keyword evidence="1" id="KW-0812">Transmembrane</keyword>
<keyword evidence="3" id="KW-1185">Reference proteome</keyword>
<evidence type="ECO:0000313" key="3">
    <source>
        <dbReference type="Proteomes" id="UP000193920"/>
    </source>
</evidence>
<gene>
    <name evidence="2" type="ORF">LY90DRAFT_708820</name>
</gene>
<reference evidence="2 3" key="1">
    <citation type="submission" date="2016-08" db="EMBL/GenBank/DDBJ databases">
        <title>A Parts List for Fungal Cellulosomes Revealed by Comparative Genomics.</title>
        <authorList>
            <consortium name="DOE Joint Genome Institute"/>
            <person name="Haitjema C.H."/>
            <person name="Gilmore S.P."/>
            <person name="Henske J.K."/>
            <person name="Solomon K.V."/>
            <person name="De Groot R."/>
            <person name="Kuo A."/>
            <person name="Mondo S.J."/>
            <person name="Salamov A.A."/>
            <person name="Labutti K."/>
            <person name="Zhao Z."/>
            <person name="Chiniquy J."/>
            <person name="Barry K."/>
            <person name="Brewer H.M."/>
            <person name="Purvine S.O."/>
            <person name="Wright A.T."/>
            <person name="Boxma B."/>
            <person name="Van Alen T."/>
            <person name="Hackstein J.H."/>
            <person name="Baker S.E."/>
            <person name="Grigoriev I.V."/>
            <person name="O'Malley M.A."/>
        </authorList>
    </citation>
    <scope>NUCLEOTIDE SEQUENCE [LARGE SCALE GENOMIC DNA]</scope>
    <source>
        <strain evidence="2 3">G1</strain>
    </source>
</reference>
<dbReference type="EMBL" id="MCOG01000384">
    <property type="protein sequence ID" value="ORY11183.1"/>
    <property type="molecule type" value="Genomic_DNA"/>
</dbReference>
<dbReference type="AlphaFoldDB" id="A0A1Y1ZLQ7"/>
<keyword evidence="1" id="KW-0472">Membrane</keyword>
<evidence type="ECO:0000313" key="2">
    <source>
        <dbReference type="EMBL" id="ORY11183.1"/>
    </source>
</evidence>
<sequence length="69" mass="8088">MSIIMISVLIVLLPFGPAYIIIVSIEKIIKLIEKILIDHYDYILIFIGMNNEDSFRNAKEYMDEVINRQ</sequence>
<comment type="caution">
    <text evidence="2">The sequence shown here is derived from an EMBL/GenBank/DDBJ whole genome shotgun (WGS) entry which is preliminary data.</text>
</comment>
<accession>A0A1Y1ZLQ7</accession>
<dbReference type="Proteomes" id="UP000193920">
    <property type="component" value="Unassembled WGS sequence"/>
</dbReference>